<evidence type="ECO:0000313" key="2">
    <source>
        <dbReference type="Proteomes" id="UP000231843"/>
    </source>
</evidence>
<reference evidence="1 2" key="1">
    <citation type="submission" date="2017-07" db="EMBL/GenBank/DDBJ databases">
        <title>Leptospira spp. isolated from tropical soils.</title>
        <authorList>
            <person name="Thibeaux R."/>
            <person name="Iraola G."/>
            <person name="Ferres I."/>
            <person name="Bierque E."/>
            <person name="Girault D."/>
            <person name="Soupe-Gilbert M.-E."/>
            <person name="Picardeau M."/>
            <person name="Goarant C."/>
        </authorList>
    </citation>
    <scope>NUCLEOTIDE SEQUENCE [LARGE SCALE GENOMIC DNA]</scope>
    <source>
        <strain evidence="1 2">ES4-C-A1</strain>
    </source>
</reference>
<comment type="caution">
    <text evidence="1">The sequence shown here is derived from an EMBL/GenBank/DDBJ whole genome shotgun (WGS) entry which is preliminary data.</text>
</comment>
<dbReference type="AlphaFoldDB" id="A0A2N0A2P9"/>
<keyword evidence="2" id="KW-1185">Reference proteome</keyword>
<organism evidence="1 2">
    <name type="scientific">Leptospira neocaledonica</name>
    <dbReference type="NCBI Taxonomy" id="2023192"/>
    <lineage>
        <taxon>Bacteria</taxon>
        <taxon>Pseudomonadati</taxon>
        <taxon>Spirochaetota</taxon>
        <taxon>Spirochaetia</taxon>
        <taxon>Leptospirales</taxon>
        <taxon>Leptospiraceae</taxon>
        <taxon>Leptospira</taxon>
    </lineage>
</organism>
<name>A0A2N0A2P9_9LEPT</name>
<dbReference type="Proteomes" id="UP000231843">
    <property type="component" value="Unassembled WGS sequence"/>
</dbReference>
<protein>
    <submittedName>
        <fullName evidence="1">Uncharacterized protein</fullName>
    </submittedName>
</protein>
<gene>
    <name evidence="1" type="ORF">CH365_04740</name>
</gene>
<sequence length="79" mass="9038">MDWNNLIVSVQEMVCLMKRYRVESITFRFLLAGNPFHPATKTTGIGVKIAKPFGSIIPDQQMFVQTEEHIMLQEAVPML</sequence>
<proteinExistence type="predicted"/>
<dbReference type="EMBL" id="NPEA01000002">
    <property type="protein sequence ID" value="PJZ78610.1"/>
    <property type="molecule type" value="Genomic_DNA"/>
</dbReference>
<evidence type="ECO:0000313" key="1">
    <source>
        <dbReference type="EMBL" id="PJZ78610.1"/>
    </source>
</evidence>
<accession>A0A2N0A2P9</accession>